<feature type="chain" id="PRO_5046911518" description="Secreted protein" evidence="1">
    <location>
        <begin position="33"/>
        <end position="145"/>
    </location>
</feature>
<dbReference type="RefSeq" id="WP_382348789.1">
    <property type="nucleotide sequence ID" value="NZ_JBHMBP010000002.1"/>
</dbReference>
<keyword evidence="1" id="KW-0732">Signal</keyword>
<comment type="caution">
    <text evidence="2">The sequence shown here is derived from an EMBL/GenBank/DDBJ whole genome shotgun (WGS) entry which is preliminary data.</text>
</comment>
<dbReference type="EMBL" id="JBHSYS010000002">
    <property type="protein sequence ID" value="MFC6957353.1"/>
    <property type="molecule type" value="Genomic_DNA"/>
</dbReference>
<name>A0ABW2D8C7_9ACTN</name>
<proteinExistence type="predicted"/>
<sequence>MLKPGKDQTMNFRRWITRAAVTFMLIAAGAFAAAVPASHAAAAPSAEAACGIVASGISGPSKVQTIVQVHFRVNVSGCSSQYWTEYSNINGPGASDNGRTKTYRGNQNYVLTLSVPCRTGSYYVSLQIIGDTFDAFHDTTKRITC</sequence>
<reference evidence="3" key="1">
    <citation type="journal article" date="2019" name="Int. J. Syst. Evol. Microbiol.">
        <title>The Global Catalogue of Microorganisms (GCM) 10K type strain sequencing project: providing services to taxonomists for standard genome sequencing and annotation.</title>
        <authorList>
            <consortium name="The Broad Institute Genomics Platform"/>
            <consortium name="The Broad Institute Genome Sequencing Center for Infectious Disease"/>
            <person name="Wu L."/>
            <person name="Ma J."/>
        </authorList>
    </citation>
    <scope>NUCLEOTIDE SEQUENCE [LARGE SCALE GENOMIC DNA]</scope>
    <source>
        <strain evidence="3">KACC 12634</strain>
    </source>
</reference>
<protein>
    <recommendedName>
        <fullName evidence="4">Secreted protein</fullName>
    </recommendedName>
</protein>
<keyword evidence="3" id="KW-1185">Reference proteome</keyword>
<evidence type="ECO:0000313" key="3">
    <source>
        <dbReference type="Proteomes" id="UP001596470"/>
    </source>
</evidence>
<organism evidence="2 3">
    <name type="scientific">Glycomyces mayteni</name>
    <dbReference type="NCBI Taxonomy" id="543887"/>
    <lineage>
        <taxon>Bacteria</taxon>
        <taxon>Bacillati</taxon>
        <taxon>Actinomycetota</taxon>
        <taxon>Actinomycetes</taxon>
        <taxon>Glycomycetales</taxon>
        <taxon>Glycomycetaceae</taxon>
        <taxon>Glycomyces</taxon>
    </lineage>
</organism>
<dbReference type="Proteomes" id="UP001596470">
    <property type="component" value="Unassembled WGS sequence"/>
</dbReference>
<gene>
    <name evidence="2" type="ORF">ACFQS3_09115</name>
</gene>
<evidence type="ECO:0000256" key="1">
    <source>
        <dbReference type="SAM" id="SignalP"/>
    </source>
</evidence>
<accession>A0ABW2D8C7</accession>
<evidence type="ECO:0000313" key="2">
    <source>
        <dbReference type="EMBL" id="MFC6957353.1"/>
    </source>
</evidence>
<feature type="signal peptide" evidence="1">
    <location>
        <begin position="1"/>
        <end position="32"/>
    </location>
</feature>
<evidence type="ECO:0008006" key="4">
    <source>
        <dbReference type="Google" id="ProtNLM"/>
    </source>
</evidence>